<feature type="transmembrane region" description="Helical" evidence="8">
    <location>
        <begin position="172"/>
        <end position="197"/>
    </location>
</feature>
<evidence type="ECO:0000256" key="7">
    <source>
        <dbReference type="ARBA" id="ARBA00023136"/>
    </source>
</evidence>
<keyword evidence="6 8" id="KW-1133">Transmembrane helix</keyword>
<comment type="subcellular location">
    <subcellularLocation>
        <location evidence="1">Cell membrane</location>
        <topology evidence="1">Multi-pass membrane protein</topology>
    </subcellularLocation>
</comment>
<keyword evidence="4" id="KW-1003">Cell membrane</keyword>
<dbReference type="EMBL" id="JACRTK010000001">
    <property type="protein sequence ID" value="MBC8589765.1"/>
    <property type="molecule type" value="Genomic_DNA"/>
</dbReference>
<feature type="transmembrane region" description="Helical" evidence="8">
    <location>
        <begin position="41"/>
        <end position="62"/>
    </location>
</feature>
<accession>A0A926F0Q9</accession>
<dbReference type="AlphaFoldDB" id="A0A926F0Q9"/>
<feature type="transmembrane region" description="Helical" evidence="8">
    <location>
        <begin position="241"/>
        <end position="262"/>
    </location>
</feature>
<sequence length="381" mass="43837">MNLKSKQMKNSLFLISFAIILMWILDNISYTWNILGKLLKIISPFIIGFAIAFIFNGPMNFIEKKVFGDKWKFKKVKRKYKRTISYLLTLILFITTIFTILFIVVPELVNTVQDLGNKIPAYVDRVELFAEENLKSNPEIGQWIKNVDWENMETKLIEFLKNSALDWAGATFTFASSVLSGIINILLAFVFSVYILLQKEELIRQTKKFVLAYFPKKAYHKIFYIAKLSNRAFSNFLSGQLFEAFIIGILFFITMLIFRFPYALMISLIIFITALIPIVGAFIGCIVGVFLIMVVDFKMSLWFLLLFIIIQQLEGNLIYPHIVGKASGLPSIWIFVAVTLGGSMMGILGIILFIPIFSVIYTLLKESINNRLRLKEIRDIK</sequence>
<dbReference type="GO" id="GO:0005886">
    <property type="term" value="C:plasma membrane"/>
    <property type="evidence" value="ECO:0007669"/>
    <property type="project" value="UniProtKB-SubCell"/>
</dbReference>
<evidence type="ECO:0000313" key="10">
    <source>
        <dbReference type="Proteomes" id="UP000601522"/>
    </source>
</evidence>
<dbReference type="GO" id="GO:0055085">
    <property type="term" value="P:transmembrane transport"/>
    <property type="evidence" value="ECO:0007669"/>
    <property type="project" value="TreeGrafter"/>
</dbReference>
<dbReference type="InterPro" id="IPR002549">
    <property type="entry name" value="AI-2E-like"/>
</dbReference>
<evidence type="ECO:0000256" key="6">
    <source>
        <dbReference type="ARBA" id="ARBA00022989"/>
    </source>
</evidence>
<keyword evidence="5 8" id="KW-0812">Transmembrane</keyword>
<evidence type="ECO:0000256" key="8">
    <source>
        <dbReference type="SAM" id="Phobius"/>
    </source>
</evidence>
<feature type="transmembrane region" description="Helical" evidence="8">
    <location>
        <begin position="12"/>
        <end position="35"/>
    </location>
</feature>
<dbReference type="Pfam" id="PF01594">
    <property type="entry name" value="AI-2E_transport"/>
    <property type="match status" value="1"/>
</dbReference>
<feature type="transmembrane region" description="Helical" evidence="8">
    <location>
        <begin position="331"/>
        <end position="364"/>
    </location>
</feature>
<gene>
    <name evidence="9" type="ORF">H8689_01215</name>
</gene>
<keyword evidence="10" id="KW-1185">Reference proteome</keyword>
<dbReference type="Proteomes" id="UP000601522">
    <property type="component" value="Unassembled WGS sequence"/>
</dbReference>
<dbReference type="RefSeq" id="WP_249322582.1">
    <property type="nucleotide sequence ID" value="NZ_JACRTK010000001.1"/>
</dbReference>
<feature type="transmembrane region" description="Helical" evidence="8">
    <location>
        <begin position="268"/>
        <end position="294"/>
    </location>
</feature>
<comment type="caution">
    <text evidence="9">The sequence shown here is derived from an EMBL/GenBank/DDBJ whole genome shotgun (WGS) entry which is preliminary data.</text>
</comment>
<feature type="transmembrane region" description="Helical" evidence="8">
    <location>
        <begin position="301"/>
        <end position="319"/>
    </location>
</feature>
<proteinExistence type="inferred from homology"/>
<dbReference type="PANTHER" id="PTHR21716">
    <property type="entry name" value="TRANSMEMBRANE PROTEIN"/>
    <property type="match status" value="1"/>
</dbReference>
<dbReference type="PANTHER" id="PTHR21716:SF53">
    <property type="entry name" value="PERMEASE PERM-RELATED"/>
    <property type="match status" value="1"/>
</dbReference>
<evidence type="ECO:0000256" key="1">
    <source>
        <dbReference type="ARBA" id="ARBA00004651"/>
    </source>
</evidence>
<organism evidence="9 10">
    <name type="scientific">Wansuia hejianensis</name>
    <dbReference type="NCBI Taxonomy" id="2763667"/>
    <lineage>
        <taxon>Bacteria</taxon>
        <taxon>Bacillati</taxon>
        <taxon>Bacillota</taxon>
        <taxon>Clostridia</taxon>
        <taxon>Lachnospirales</taxon>
        <taxon>Lachnospiraceae</taxon>
        <taxon>Wansuia</taxon>
    </lineage>
</organism>
<keyword evidence="3" id="KW-0813">Transport</keyword>
<evidence type="ECO:0000256" key="2">
    <source>
        <dbReference type="ARBA" id="ARBA00009773"/>
    </source>
</evidence>
<protein>
    <submittedName>
        <fullName evidence="9">AI-2E family transporter</fullName>
    </submittedName>
</protein>
<keyword evidence="7 8" id="KW-0472">Membrane</keyword>
<evidence type="ECO:0000313" key="9">
    <source>
        <dbReference type="EMBL" id="MBC8589765.1"/>
    </source>
</evidence>
<name>A0A926F0Q9_9FIRM</name>
<comment type="similarity">
    <text evidence="2">Belongs to the autoinducer-2 exporter (AI-2E) (TC 2.A.86) family.</text>
</comment>
<evidence type="ECO:0000256" key="4">
    <source>
        <dbReference type="ARBA" id="ARBA00022475"/>
    </source>
</evidence>
<evidence type="ECO:0000256" key="3">
    <source>
        <dbReference type="ARBA" id="ARBA00022448"/>
    </source>
</evidence>
<feature type="transmembrane region" description="Helical" evidence="8">
    <location>
        <begin position="83"/>
        <end position="105"/>
    </location>
</feature>
<evidence type="ECO:0000256" key="5">
    <source>
        <dbReference type="ARBA" id="ARBA00022692"/>
    </source>
</evidence>
<reference evidence="9 10" key="1">
    <citation type="submission" date="2020-08" db="EMBL/GenBank/DDBJ databases">
        <title>Genome public.</title>
        <authorList>
            <person name="Liu C."/>
            <person name="Sun Q."/>
        </authorList>
    </citation>
    <scope>NUCLEOTIDE SEQUENCE [LARGE SCALE GENOMIC DNA]</scope>
    <source>
        <strain evidence="9 10">NSJ-26</strain>
    </source>
</reference>